<evidence type="ECO:0000256" key="7">
    <source>
        <dbReference type="HAMAP-Rule" id="MF_00227"/>
    </source>
</evidence>
<dbReference type="EC" id="3.1.26.5" evidence="7 8"/>
<sequence>MGHYRFLRSMRLLKTDDFSSVFNLRISVSNEWFQLLGRRNDQPGARIGLVVGKKTAKQAVARNYMKRTIRETFRLHHAQLEGLDVVVRVRQRFGRAEGAAARAALLQLFSRLPKKCRASASR</sequence>
<evidence type="ECO:0000256" key="3">
    <source>
        <dbReference type="ARBA" id="ARBA00022722"/>
    </source>
</evidence>
<evidence type="ECO:0000256" key="6">
    <source>
        <dbReference type="ARBA" id="ARBA00022884"/>
    </source>
</evidence>
<evidence type="ECO:0000256" key="2">
    <source>
        <dbReference type="ARBA" id="ARBA00022694"/>
    </source>
</evidence>
<dbReference type="HAMAP" id="MF_00227">
    <property type="entry name" value="RNase_P"/>
    <property type="match status" value="1"/>
</dbReference>
<dbReference type="GO" id="GO:0004526">
    <property type="term" value="F:ribonuclease P activity"/>
    <property type="evidence" value="ECO:0007669"/>
    <property type="project" value="UniProtKB-UniRule"/>
</dbReference>
<dbReference type="Gene3D" id="3.30.230.10">
    <property type="match status" value="1"/>
</dbReference>
<evidence type="ECO:0000256" key="5">
    <source>
        <dbReference type="ARBA" id="ARBA00022801"/>
    </source>
</evidence>
<dbReference type="GO" id="GO:0001682">
    <property type="term" value="P:tRNA 5'-leader removal"/>
    <property type="evidence" value="ECO:0007669"/>
    <property type="project" value="UniProtKB-UniRule"/>
</dbReference>
<keyword evidence="5 7" id="KW-0378">Hydrolase</keyword>
<evidence type="ECO:0000313" key="9">
    <source>
        <dbReference type="EMBL" id="MBE9607793.1"/>
    </source>
</evidence>
<comment type="caution">
    <text evidence="9">The sequence shown here is derived from an EMBL/GenBank/DDBJ whole genome shotgun (WGS) entry which is preliminary data.</text>
</comment>
<keyword evidence="4 7" id="KW-0255">Endonuclease</keyword>
<dbReference type="GO" id="GO:0030677">
    <property type="term" value="C:ribonuclease P complex"/>
    <property type="evidence" value="ECO:0007669"/>
    <property type="project" value="TreeGrafter"/>
</dbReference>
<dbReference type="InterPro" id="IPR020568">
    <property type="entry name" value="Ribosomal_Su5_D2-typ_SF"/>
</dbReference>
<evidence type="ECO:0000256" key="4">
    <source>
        <dbReference type="ARBA" id="ARBA00022759"/>
    </source>
</evidence>
<keyword evidence="3 7" id="KW-0540">Nuclease</keyword>
<keyword evidence="2 7" id="KW-0819">tRNA processing</keyword>
<keyword evidence="6 7" id="KW-0694">RNA-binding</keyword>
<dbReference type="PANTHER" id="PTHR33992">
    <property type="entry name" value="RIBONUCLEASE P PROTEIN COMPONENT"/>
    <property type="match status" value="1"/>
</dbReference>
<dbReference type="EMBL" id="JADFUA010000001">
    <property type="protein sequence ID" value="MBE9607793.1"/>
    <property type="molecule type" value="Genomic_DNA"/>
</dbReference>
<comment type="similarity">
    <text evidence="7">Belongs to the RnpA family.</text>
</comment>
<evidence type="ECO:0000256" key="1">
    <source>
        <dbReference type="ARBA" id="ARBA00002663"/>
    </source>
</evidence>
<dbReference type="NCBIfam" id="TIGR00188">
    <property type="entry name" value="rnpA"/>
    <property type="match status" value="1"/>
</dbReference>
<dbReference type="InterPro" id="IPR000100">
    <property type="entry name" value="RNase_P"/>
</dbReference>
<dbReference type="RefSeq" id="WP_194114306.1">
    <property type="nucleotide sequence ID" value="NZ_JADFUA010000001.1"/>
</dbReference>
<keyword evidence="10" id="KW-1185">Reference proteome</keyword>
<dbReference type="Pfam" id="PF00825">
    <property type="entry name" value="Ribonuclease_P"/>
    <property type="match status" value="1"/>
</dbReference>
<dbReference type="SUPFAM" id="SSF54211">
    <property type="entry name" value="Ribosomal protein S5 domain 2-like"/>
    <property type="match status" value="1"/>
</dbReference>
<protein>
    <recommendedName>
        <fullName evidence="7 8">Ribonuclease P protein component</fullName>
        <shortName evidence="7">RNase P protein</shortName>
        <shortName evidence="7">RNaseP protein</shortName>
        <ecNumber evidence="7 8">3.1.26.5</ecNumber>
    </recommendedName>
    <alternativeName>
        <fullName evidence="7">Protein C5</fullName>
    </alternativeName>
</protein>
<reference evidence="9 10" key="1">
    <citation type="submission" date="2020-10" db="EMBL/GenBank/DDBJ databases">
        <title>The genome sequence of Chitinilyticum litopenaei 4Y14.</title>
        <authorList>
            <person name="Liu Y."/>
        </authorList>
    </citation>
    <scope>NUCLEOTIDE SEQUENCE [LARGE SCALE GENOMIC DNA]</scope>
    <source>
        <strain evidence="9 10">4Y14</strain>
    </source>
</reference>
<name>A0A8J7FY28_9NEIS</name>
<dbReference type="InterPro" id="IPR020539">
    <property type="entry name" value="RNase_P_CS"/>
</dbReference>
<comment type="function">
    <text evidence="1 7">RNaseP catalyzes the removal of the 5'-leader sequence from pre-tRNA to produce the mature 5'-terminus. It can also cleave other RNA substrates such as 4.5S RNA. The protein component plays an auxiliary but essential role in vivo by binding to the 5'-leader sequence and broadening the substrate specificity of the ribozyme.</text>
</comment>
<proteinExistence type="inferred from homology"/>
<evidence type="ECO:0000313" key="10">
    <source>
        <dbReference type="Proteomes" id="UP000604481"/>
    </source>
</evidence>
<comment type="catalytic activity">
    <reaction evidence="7">
        <text>Endonucleolytic cleavage of RNA, removing 5'-extranucleotides from tRNA precursor.</text>
        <dbReference type="EC" id="3.1.26.5"/>
    </reaction>
</comment>
<dbReference type="GO" id="GO:0042781">
    <property type="term" value="F:3'-tRNA processing endoribonuclease activity"/>
    <property type="evidence" value="ECO:0007669"/>
    <property type="project" value="TreeGrafter"/>
</dbReference>
<dbReference type="AlphaFoldDB" id="A0A8J7FY28"/>
<evidence type="ECO:0000256" key="8">
    <source>
        <dbReference type="NCBIfam" id="TIGR00188"/>
    </source>
</evidence>
<dbReference type="Proteomes" id="UP000604481">
    <property type="component" value="Unassembled WGS sequence"/>
</dbReference>
<dbReference type="InterPro" id="IPR014721">
    <property type="entry name" value="Ribsml_uS5_D2-typ_fold_subgr"/>
</dbReference>
<comment type="subunit">
    <text evidence="7">Consists of a catalytic RNA component (M1 or rnpB) and a protein subunit.</text>
</comment>
<organism evidence="9 10">
    <name type="scientific">Chitinilyticum piscinae</name>
    <dbReference type="NCBI Taxonomy" id="2866724"/>
    <lineage>
        <taxon>Bacteria</taxon>
        <taxon>Pseudomonadati</taxon>
        <taxon>Pseudomonadota</taxon>
        <taxon>Betaproteobacteria</taxon>
        <taxon>Neisseriales</taxon>
        <taxon>Chitinibacteraceae</taxon>
        <taxon>Chitinilyticum</taxon>
    </lineage>
</organism>
<dbReference type="PANTHER" id="PTHR33992:SF1">
    <property type="entry name" value="RIBONUCLEASE P PROTEIN COMPONENT"/>
    <property type="match status" value="1"/>
</dbReference>
<dbReference type="GO" id="GO:0000049">
    <property type="term" value="F:tRNA binding"/>
    <property type="evidence" value="ECO:0007669"/>
    <property type="project" value="UniProtKB-UniRule"/>
</dbReference>
<gene>
    <name evidence="7" type="primary">rnpA</name>
    <name evidence="9" type="ORF">INR99_00365</name>
</gene>
<dbReference type="PROSITE" id="PS00648">
    <property type="entry name" value="RIBONUCLEASE_P"/>
    <property type="match status" value="1"/>
</dbReference>
<accession>A0A8J7FY28</accession>